<evidence type="ECO:0000313" key="5">
    <source>
        <dbReference type="EMBL" id="CAG8650983.1"/>
    </source>
</evidence>
<keyword evidence="1" id="KW-0175">Coiled coil</keyword>
<proteinExistence type="predicted"/>
<feature type="region of interest" description="Disordered" evidence="2">
    <location>
        <begin position="180"/>
        <end position="209"/>
    </location>
</feature>
<feature type="non-terminal residue" evidence="5">
    <location>
        <position position="894"/>
    </location>
</feature>
<dbReference type="Proteomes" id="UP000789396">
    <property type="component" value="Unassembled WGS sequence"/>
</dbReference>
<feature type="coiled-coil region" evidence="1">
    <location>
        <begin position="791"/>
        <end position="818"/>
    </location>
</feature>
<dbReference type="InterPro" id="IPR027417">
    <property type="entry name" value="P-loop_NTPase"/>
</dbReference>
<keyword evidence="3" id="KW-1133">Transmembrane helix</keyword>
<dbReference type="Pfam" id="PF00004">
    <property type="entry name" value="AAA"/>
    <property type="match status" value="1"/>
</dbReference>
<feature type="coiled-coil region" evidence="1">
    <location>
        <begin position="13"/>
        <end position="77"/>
    </location>
</feature>
<keyword evidence="6" id="KW-1185">Reference proteome</keyword>
<dbReference type="SMART" id="SM00382">
    <property type="entry name" value="AAA"/>
    <property type="match status" value="1"/>
</dbReference>
<evidence type="ECO:0000259" key="4">
    <source>
        <dbReference type="SMART" id="SM00382"/>
    </source>
</evidence>
<protein>
    <submittedName>
        <fullName evidence="5">8370_t:CDS:1</fullName>
    </submittedName>
</protein>
<evidence type="ECO:0000256" key="2">
    <source>
        <dbReference type="SAM" id="MobiDB-lite"/>
    </source>
</evidence>
<feature type="region of interest" description="Disordered" evidence="2">
    <location>
        <begin position="358"/>
        <end position="395"/>
    </location>
</feature>
<comment type="caution">
    <text evidence="5">The sequence shown here is derived from an EMBL/GenBank/DDBJ whole genome shotgun (WGS) entry which is preliminary data.</text>
</comment>
<name>A0A9N9H228_9GLOM</name>
<dbReference type="AlphaFoldDB" id="A0A9N9H228"/>
<gene>
    <name evidence="5" type="ORF">RFULGI_LOCUS8455</name>
</gene>
<dbReference type="SUPFAM" id="SSF52540">
    <property type="entry name" value="P-loop containing nucleoside triphosphate hydrolases"/>
    <property type="match status" value="1"/>
</dbReference>
<evidence type="ECO:0000256" key="1">
    <source>
        <dbReference type="SAM" id="Coils"/>
    </source>
</evidence>
<feature type="compositionally biased region" description="Basic and acidic residues" evidence="2">
    <location>
        <begin position="382"/>
        <end position="395"/>
    </location>
</feature>
<feature type="coiled-coil region" evidence="1">
    <location>
        <begin position="434"/>
        <end position="473"/>
    </location>
</feature>
<reference evidence="5" key="1">
    <citation type="submission" date="2021-06" db="EMBL/GenBank/DDBJ databases">
        <authorList>
            <person name="Kallberg Y."/>
            <person name="Tangrot J."/>
            <person name="Rosling A."/>
        </authorList>
    </citation>
    <scope>NUCLEOTIDE SEQUENCE</scope>
    <source>
        <strain evidence="5">IN212</strain>
    </source>
</reference>
<evidence type="ECO:0000313" key="6">
    <source>
        <dbReference type="Proteomes" id="UP000789396"/>
    </source>
</evidence>
<keyword evidence="3" id="KW-0472">Membrane</keyword>
<evidence type="ECO:0000256" key="3">
    <source>
        <dbReference type="SAM" id="Phobius"/>
    </source>
</evidence>
<dbReference type="InterPro" id="IPR003959">
    <property type="entry name" value="ATPase_AAA_core"/>
</dbReference>
<feature type="compositionally biased region" description="Polar residues" evidence="2">
    <location>
        <begin position="180"/>
        <end position="191"/>
    </location>
</feature>
<feature type="transmembrane region" description="Helical" evidence="3">
    <location>
        <begin position="405"/>
        <end position="429"/>
    </location>
</feature>
<dbReference type="Gene3D" id="3.40.50.300">
    <property type="entry name" value="P-loop containing nucleotide triphosphate hydrolases"/>
    <property type="match status" value="1"/>
</dbReference>
<organism evidence="5 6">
    <name type="scientific">Racocetra fulgida</name>
    <dbReference type="NCBI Taxonomy" id="60492"/>
    <lineage>
        <taxon>Eukaryota</taxon>
        <taxon>Fungi</taxon>
        <taxon>Fungi incertae sedis</taxon>
        <taxon>Mucoromycota</taxon>
        <taxon>Glomeromycotina</taxon>
        <taxon>Glomeromycetes</taxon>
        <taxon>Diversisporales</taxon>
        <taxon>Gigasporaceae</taxon>
        <taxon>Racocetra</taxon>
    </lineage>
</organism>
<dbReference type="GO" id="GO:0016887">
    <property type="term" value="F:ATP hydrolysis activity"/>
    <property type="evidence" value="ECO:0007669"/>
    <property type="project" value="InterPro"/>
</dbReference>
<dbReference type="EMBL" id="CAJVPZ010013687">
    <property type="protein sequence ID" value="CAG8650983.1"/>
    <property type="molecule type" value="Genomic_DNA"/>
</dbReference>
<sequence>CPRNNPNIKGLEKAEVKELVKETEQNKKDLEKEIKELQTKIKEEADKDQKQELSEQRADKIKELQKAEADLADLKMVCVAVFRSLFPGTVAAGTYLGKKVIDKFGDTPGNNLNRNKKLEEESKALAEQLKTEQDPKEKARISALINQNKKEIADNNREMSKKIDELNKGFENFGRGQLTFSQFQSKSNEPSLSIGPRGGRHSGTSGHENCSSCPGNYYHGGECNYGGRHVLAEEVALINKNFDGVDKLQDRHNQLRLSANTNKEKFEEEKNKVLNDFQKVKDNCCNPTKLAFYATCIGVDEKQGLFQKHVEHLFQSFAKAIDRYINQVQNLKLDKHPARTLFDPDTEKILRNAKKELFEPSSPNPFGSLASSKGRGKLGGQKKGDNQTENKDKKEKPEEGLLKKFFIVLVVMAVILHLVILGITAFLNWQSNELKAKKEQKDYQEQERENTRAERDKAELEKLKKDLEGFSGQGLYKIHDLDVETGYLGIKGIDEAKRTQNLDTSKYEEGLNEPGYLLFSNETKKHFCRIIKDIDDWINDEGRLENEAGGDKDNYSGYLVRNNCILYGAPGTGKTEFARELSRILIDRYGEVPTIPQSSNDPNDPNYGISIDPKEREKAEKGIKKPSIPVVEIKGASLQSAGPTVGDLLPQEKLVKILQRFKEEFFQSVDREGNTGVASKLPYIVFIEEADQARNTMTDKPKRNLEDFKNFLSSSGDKDGLNTTQISQAAQDRNSIIIIATNNYEEIDPAIKRRDYHLLFDLAKKLNFNNYKERLVKKANDILNEVNPETAKQKEARIEKAIKDIEDKEEKSRIRQEEADKKFTTCEHESKPKQNLENFTHPNQIQRYSYNDARSLRERINQLRQDLNEYGQEAINTFGRELREIGNKLTAIND</sequence>
<dbReference type="InterPro" id="IPR003593">
    <property type="entry name" value="AAA+_ATPase"/>
</dbReference>
<dbReference type="GO" id="GO:0005524">
    <property type="term" value="F:ATP binding"/>
    <property type="evidence" value="ECO:0007669"/>
    <property type="project" value="InterPro"/>
</dbReference>
<accession>A0A9N9H228</accession>
<keyword evidence="3" id="KW-0812">Transmembrane</keyword>
<feature type="domain" description="AAA+ ATPase" evidence="4">
    <location>
        <begin position="560"/>
        <end position="764"/>
    </location>
</feature>